<dbReference type="EMBL" id="CAFBNE010000167">
    <property type="protein sequence ID" value="CAB4969105.1"/>
    <property type="molecule type" value="Genomic_DNA"/>
</dbReference>
<dbReference type="GO" id="GO:0097367">
    <property type="term" value="F:carbohydrate derivative binding"/>
    <property type="evidence" value="ECO:0007669"/>
    <property type="project" value="InterPro"/>
</dbReference>
<dbReference type="InterPro" id="IPR046348">
    <property type="entry name" value="SIS_dom_sf"/>
</dbReference>
<dbReference type="PROSITE" id="PS51464">
    <property type="entry name" value="SIS"/>
    <property type="match status" value="1"/>
</dbReference>
<dbReference type="InterPro" id="IPR050099">
    <property type="entry name" value="SIS_GmhA/DiaA_subfam"/>
</dbReference>
<dbReference type="Gene3D" id="3.40.50.10490">
    <property type="entry name" value="Glucose-6-phosphate isomerase like protein, domain 1"/>
    <property type="match status" value="1"/>
</dbReference>
<organism evidence="2">
    <name type="scientific">freshwater metagenome</name>
    <dbReference type="NCBI Taxonomy" id="449393"/>
    <lineage>
        <taxon>unclassified sequences</taxon>
        <taxon>metagenomes</taxon>
        <taxon>ecological metagenomes</taxon>
    </lineage>
</organism>
<evidence type="ECO:0000259" key="1">
    <source>
        <dbReference type="PROSITE" id="PS51464"/>
    </source>
</evidence>
<dbReference type="CDD" id="cd05006">
    <property type="entry name" value="SIS_GmhA"/>
    <property type="match status" value="1"/>
</dbReference>
<proteinExistence type="predicted"/>
<dbReference type="PANTHER" id="PTHR30390">
    <property type="entry name" value="SEDOHEPTULOSE 7-PHOSPHATE ISOMERASE / DNAA INITIATOR-ASSOCIATING FACTOR FOR REPLICATION INITIATION"/>
    <property type="match status" value="1"/>
</dbReference>
<gene>
    <name evidence="2" type="ORF">UFOPK3772_03185</name>
</gene>
<dbReference type="InterPro" id="IPR035461">
    <property type="entry name" value="GmhA/DiaA"/>
</dbReference>
<reference evidence="2" key="1">
    <citation type="submission" date="2020-05" db="EMBL/GenBank/DDBJ databases">
        <authorList>
            <person name="Chiriac C."/>
            <person name="Salcher M."/>
            <person name="Ghai R."/>
            <person name="Kavagutti S V."/>
        </authorList>
    </citation>
    <scope>NUCLEOTIDE SEQUENCE</scope>
</reference>
<name>A0A6J7LNL0_9ZZZZ</name>
<feature type="domain" description="SIS" evidence="1">
    <location>
        <begin position="34"/>
        <end position="194"/>
    </location>
</feature>
<dbReference type="AlphaFoldDB" id="A0A6J7LNL0"/>
<protein>
    <submittedName>
        <fullName evidence="2">Unannotated protein</fullName>
    </submittedName>
</protein>
<dbReference type="PANTHER" id="PTHR30390:SF8">
    <property type="entry name" value="SUGAR ISOMERASE (SIS)"/>
    <property type="match status" value="1"/>
</dbReference>
<evidence type="ECO:0000313" key="2">
    <source>
        <dbReference type="EMBL" id="CAB4969105.1"/>
    </source>
</evidence>
<dbReference type="GO" id="GO:1901135">
    <property type="term" value="P:carbohydrate derivative metabolic process"/>
    <property type="evidence" value="ECO:0007669"/>
    <property type="project" value="InterPro"/>
</dbReference>
<dbReference type="Pfam" id="PF13580">
    <property type="entry name" value="SIS_2"/>
    <property type="match status" value="1"/>
</dbReference>
<accession>A0A6J7LNL0</accession>
<dbReference type="InterPro" id="IPR001347">
    <property type="entry name" value="SIS_dom"/>
</dbReference>
<dbReference type="SUPFAM" id="SSF53697">
    <property type="entry name" value="SIS domain"/>
    <property type="match status" value="1"/>
</dbReference>
<sequence length="199" mass="21224">MSLDLNLAQESLDETVRAIGALDQAALVQLGELLAHLGETGGILWTMGNGGSSSTASHMTCDVGKGIGASRPNPIRALSINEQSITQSAWANDFGYEDAMRNQLEQLVRDDDAILCISGSGNSPNVVNAARFARDRGLPVAILVGRNGGALSEHATVEVRVDSTDMQVLENVHLVIVHWLYKALTHEGRTGPINPHPRP</sequence>